<dbReference type="GO" id="GO:0005524">
    <property type="term" value="F:ATP binding"/>
    <property type="evidence" value="ECO:0007669"/>
    <property type="project" value="UniProtKB-KW"/>
</dbReference>
<dbReference type="InterPro" id="IPR013221">
    <property type="entry name" value="Mur_ligase_cen"/>
</dbReference>
<comment type="similarity">
    <text evidence="2 11">Belongs to the folylpolyglutamate synthase family.</text>
</comment>
<feature type="domain" description="Mur ligase central" evidence="13">
    <location>
        <begin position="44"/>
        <end position="273"/>
    </location>
</feature>
<dbReference type="InterPro" id="IPR004101">
    <property type="entry name" value="Mur_ligase_C"/>
</dbReference>
<comment type="cofactor">
    <cofactor evidence="1">
        <name>Mg(2+)</name>
        <dbReference type="ChEBI" id="CHEBI:18420"/>
    </cofactor>
</comment>
<dbReference type="PROSITE" id="PS01011">
    <property type="entry name" value="FOLYLPOLYGLU_SYNT_1"/>
    <property type="match status" value="1"/>
</dbReference>
<evidence type="ECO:0000313" key="14">
    <source>
        <dbReference type="EMBL" id="BBK24735.1"/>
    </source>
</evidence>
<dbReference type="PIRSF" id="PIRSF001563">
    <property type="entry name" value="Folylpolyglu_synth"/>
    <property type="match status" value="1"/>
</dbReference>
<proteinExistence type="inferred from homology"/>
<protein>
    <recommendedName>
        <fullName evidence="3">tetrahydrofolate synthase</fullName>
        <ecNumber evidence="3">6.3.2.17</ecNumber>
    </recommendedName>
    <alternativeName>
        <fullName evidence="9">Tetrahydrofolylpolyglutamate synthase</fullName>
    </alternativeName>
</protein>
<dbReference type="RefSeq" id="WP_143332389.1">
    <property type="nucleotide sequence ID" value="NZ_AP019697.1"/>
</dbReference>
<evidence type="ECO:0000256" key="9">
    <source>
        <dbReference type="ARBA" id="ARBA00030592"/>
    </source>
</evidence>
<keyword evidence="7 11" id="KW-0067">ATP-binding</keyword>
<dbReference type="GO" id="GO:0046872">
    <property type="term" value="F:metal ion binding"/>
    <property type="evidence" value="ECO:0007669"/>
    <property type="project" value="UniProtKB-KW"/>
</dbReference>
<dbReference type="InterPro" id="IPR018109">
    <property type="entry name" value="Folylpolyglutamate_synth_CS"/>
</dbReference>
<dbReference type="Pfam" id="PF08245">
    <property type="entry name" value="Mur_ligase_M"/>
    <property type="match status" value="1"/>
</dbReference>
<dbReference type="GO" id="GO:0004326">
    <property type="term" value="F:tetrahydrofolylpolyglutamate synthase activity"/>
    <property type="evidence" value="ECO:0007669"/>
    <property type="project" value="UniProtKB-EC"/>
</dbReference>
<dbReference type="GeneID" id="92715891"/>
<evidence type="ECO:0000259" key="13">
    <source>
        <dbReference type="Pfam" id="PF08245"/>
    </source>
</evidence>
<dbReference type="GO" id="GO:0005737">
    <property type="term" value="C:cytoplasm"/>
    <property type="evidence" value="ECO:0007669"/>
    <property type="project" value="TreeGrafter"/>
</dbReference>
<dbReference type="KEGG" id="dho:Dia5BBH33_06700"/>
<feature type="domain" description="Mur ligase C-terminal" evidence="12">
    <location>
        <begin position="300"/>
        <end position="422"/>
    </location>
</feature>
<evidence type="ECO:0000256" key="3">
    <source>
        <dbReference type="ARBA" id="ARBA00013025"/>
    </source>
</evidence>
<evidence type="ECO:0000256" key="5">
    <source>
        <dbReference type="ARBA" id="ARBA00022723"/>
    </source>
</evidence>
<accession>A0A8D4UTX5</accession>
<dbReference type="PANTHER" id="PTHR11136">
    <property type="entry name" value="FOLYLPOLYGLUTAMATE SYNTHASE-RELATED"/>
    <property type="match status" value="1"/>
</dbReference>
<dbReference type="OrthoDB" id="9809356at2"/>
<dbReference type="SUPFAM" id="SSF53244">
    <property type="entry name" value="MurD-like peptide ligases, peptide-binding domain"/>
    <property type="match status" value="1"/>
</dbReference>
<dbReference type="Pfam" id="PF02875">
    <property type="entry name" value="Mur_ligase_C"/>
    <property type="match status" value="1"/>
</dbReference>
<keyword evidence="6 11" id="KW-0547">Nucleotide-binding</keyword>
<keyword evidence="5" id="KW-0479">Metal-binding</keyword>
<dbReference type="SUPFAM" id="SSF53623">
    <property type="entry name" value="MurD-like peptide ligases, catalytic domain"/>
    <property type="match status" value="1"/>
</dbReference>
<keyword evidence="15" id="KW-1185">Reference proteome</keyword>
<dbReference type="Proteomes" id="UP000320585">
    <property type="component" value="Chromosome"/>
</dbReference>
<evidence type="ECO:0000256" key="7">
    <source>
        <dbReference type="ARBA" id="ARBA00022840"/>
    </source>
</evidence>
<gene>
    <name evidence="14" type="primary">folC</name>
    <name evidence="14" type="ORF">Dia5BBH33_06700</name>
</gene>
<evidence type="ECO:0000256" key="1">
    <source>
        <dbReference type="ARBA" id="ARBA00001946"/>
    </source>
</evidence>
<dbReference type="Gene3D" id="3.90.190.20">
    <property type="entry name" value="Mur ligase, C-terminal domain"/>
    <property type="match status" value="1"/>
</dbReference>
<dbReference type="Gene3D" id="3.40.1190.10">
    <property type="entry name" value="Mur-like, catalytic domain"/>
    <property type="match status" value="1"/>
</dbReference>
<dbReference type="FunFam" id="3.40.1190.10:FF:000011">
    <property type="entry name" value="Folylpolyglutamate synthase/dihydrofolate synthase"/>
    <property type="match status" value="1"/>
</dbReference>
<comment type="catalytic activity">
    <reaction evidence="10">
        <text>(6S)-5,6,7,8-tetrahydrofolyl-(gamma-L-Glu)(n) + L-glutamate + ATP = (6S)-5,6,7,8-tetrahydrofolyl-(gamma-L-Glu)(n+1) + ADP + phosphate + H(+)</text>
        <dbReference type="Rhea" id="RHEA:10580"/>
        <dbReference type="Rhea" id="RHEA-COMP:14738"/>
        <dbReference type="Rhea" id="RHEA-COMP:14740"/>
        <dbReference type="ChEBI" id="CHEBI:15378"/>
        <dbReference type="ChEBI" id="CHEBI:29985"/>
        <dbReference type="ChEBI" id="CHEBI:30616"/>
        <dbReference type="ChEBI" id="CHEBI:43474"/>
        <dbReference type="ChEBI" id="CHEBI:141005"/>
        <dbReference type="ChEBI" id="CHEBI:456216"/>
        <dbReference type="EC" id="6.3.2.17"/>
    </reaction>
</comment>
<dbReference type="GO" id="GO:0008841">
    <property type="term" value="F:dihydrofolate synthase activity"/>
    <property type="evidence" value="ECO:0007669"/>
    <property type="project" value="TreeGrafter"/>
</dbReference>
<dbReference type="PROSITE" id="PS01012">
    <property type="entry name" value="FOLYLPOLYGLU_SYNT_2"/>
    <property type="match status" value="1"/>
</dbReference>
<reference evidence="15" key="1">
    <citation type="submission" date="2019-05" db="EMBL/GenBank/DDBJ databases">
        <title>Complete genome sequencing of Dialister sp. strain 5BBH33.</title>
        <authorList>
            <person name="Sakamoto M."/>
            <person name="Murakami T."/>
            <person name="Mori H."/>
        </authorList>
    </citation>
    <scope>NUCLEOTIDE SEQUENCE [LARGE SCALE GENOMIC DNA]</scope>
    <source>
        <strain evidence="15">5BBH33</strain>
    </source>
</reference>
<dbReference type="InterPro" id="IPR036615">
    <property type="entry name" value="Mur_ligase_C_dom_sf"/>
</dbReference>
<name>A0A8D4UTX5_9FIRM</name>
<dbReference type="InterPro" id="IPR001645">
    <property type="entry name" value="Folylpolyglutamate_synth"/>
</dbReference>
<evidence type="ECO:0000259" key="12">
    <source>
        <dbReference type="Pfam" id="PF02875"/>
    </source>
</evidence>
<keyword evidence="8" id="KW-0460">Magnesium</keyword>
<evidence type="ECO:0000256" key="8">
    <source>
        <dbReference type="ARBA" id="ARBA00022842"/>
    </source>
</evidence>
<organism evidence="14 15">
    <name type="scientific">Dialister hominis</name>
    <dbReference type="NCBI Taxonomy" id="2582419"/>
    <lineage>
        <taxon>Bacteria</taxon>
        <taxon>Bacillati</taxon>
        <taxon>Bacillota</taxon>
        <taxon>Negativicutes</taxon>
        <taxon>Veillonellales</taxon>
        <taxon>Veillonellaceae</taxon>
        <taxon>Dialister</taxon>
    </lineage>
</organism>
<evidence type="ECO:0000256" key="11">
    <source>
        <dbReference type="PIRNR" id="PIRNR001563"/>
    </source>
</evidence>
<dbReference type="InterPro" id="IPR036565">
    <property type="entry name" value="Mur-like_cat_sf"/>
</dbReference>
<dbReference type="NCBIfam" id="TIGR01499">
    <property type="entry name" value="folC"/>
    <property type="match status" value="1"/>
</dbReference>
<dbReference type="AlphaFoldDB" id="A0A8D4UTX5"/>
<evidence type="ECO:0000256" key="6">
    <source>
        <dbReference type="ARBA" id="ARBA00022741"/>
    </source>
</evidence>
<keyword evidence="4 11" id="KW-0436">Ligase</keyword>
<sequence length="445" mass="49036">MNYQESVTYLEQAASFGIKPGLERIQAILEKLGHPETAYRTIHVTGTNGKGSVVAMITSVLENAQLKIGRYVSPHLIDYTERIYVGGHDVTKETFAKAATVVKEAANQVIAEGVEAPTEFELLTAMAFWIFREEKVDYAVVEVGMGGLYDSTNVILPVVSIITNVAMDHMKYLGNTLEEIAHQKAGIIKTGIPVVTAAQHVALKKLKKEAHEKGSRIYFYGRDFEIDSRSKWKNGQVVVVKRKDMPKELEKSLLYVPFVGAHQAVNAAVATMAISVVMKQDDRINENDLREGLARSQWKGRFEIHDVKGVTYVMDGAHNPAGAEALGEALDEQYPGKRRIFVFASLADKDTETVLQLLVRKGDMVFACEAPTPRTRKAEEIGTMLESQKIKAEFKAEHSVDEALSDAAAAAGENDIVMICGSLYILGDAIRFIEEKEASAAEETK</sequence>
<dbReference type="PANTHER" id="PTHR11136:SF0">
    <property type="entry name" value="DIHYDROFOLATE SYNTHETASE-RELATED"/>
    <property type="match status" value="1"/>
</dbReference>
<evidence type="ECO:0000256" key="10">
    <source>
        <dbReference type="ARBA" id="ARBA00047493"/>
    </source>
</evidence>
<evidence type="ECO:0000256" key="4">
    <source>
        <dbReference type="ARBA" id="ARBA00022598"/>
    </source>
</evidence>
<evidence type="ECO:0000313" key="15">
    <source>
        <dbReference type="Proteomes" id="UP000320585"/>
    </source>
</evidence>
<dbReference type="EC" id="6.3.2.17" evidence="3"/>
<dbReference type="EMBL" id="AP019697">
    <property type="protein sequence ID" value="BBK24735.1"/>
    <property type="molecule type" value="Genomic_DNA"/>
</dbReference>
<evidence type="ECO:0000256" key="2">
    <source>
        <dbReference type="ARBA" id="ARBA00008276"/>
    </source>
</evidence>